<dbReference type="PANTHER" id="PTHR24189">
    <property type="entry name" value="MYOTROPHIN"/>
    <property type="match status" value="1"/>
</dbReference>
<dbReference type="Pfam" id="PF24883">
    <property type="entry name" value="NPHP3_N"/>
    <property type="match status" value="1"/>
</dbReference>
<feature type="repeat" description="ANK" evidence="3">
    <location>
        <begin position="1155"/>
        <end position="1184"/>
    </location>
</feature>
<comment type="caution">
    <text evidence="6">The sequence shown here is derived from an EMBL/GenBank/DDBJ whole genome shotgun (WGS) entry which is preliminary data.</text>
</comment>
<dbReference type="Gene3D" id="3.40.50.300">
    <property type="entry name" value="P-loop containing nucleotide triphosphate hydrolases"/>
    <property type="match status" value="1"/>
</dbReference>
<feature type="region of interest" description="Disordered" evidence="4">
    <location>
        <begin position="1"/>
        <end position="39"/>
    </location>
</feature>
<evidence type="ECO:0000256" key="1">
    <source>
        <dbReference type="ARBA" id="ARBA00022737"/>
    </source>
</evidence>
<dbReference type="InterPro" id="IPR027417">
    <property type="entry name" value="P-loop_NTPase"/>
</dbReference>
<feature type="repeat" description="ANK" evidence="3">
    <location>
        <begin position="1053"/>
        <end position="1085"/>
    </location>
</feature>
<feature type="repeat" description="ANK" evidence="3">
    <location>
        <begin position="1290"/>
        <end position="1322"/>
    </location>
</feature>
<feature type="compositionally biased region" description="Polar residues" evidence="4">
    <location>
        <begin position="29"/>
        <end position="39"/>
    </location>
</feature>
<evidence type="ECO:0000259" key="5">
    <source>
        <dbReference type="Pfam" id="PF24883"/>
    </source>
</evidence>
<sequence length="1440" mass="157095">MSNFGVDAPDTASLKEQSKNLRTVDRAPQSLQPTVESTASVSVPLSGGTRVAENLVTGRSSTNSTSLWDTAIGTLCEEDRQAFDFSGLGYLEILDDILRATEVKRNLCRQKMWKFTWDEKEFVLRDIADKMITWVNKLKGLRTAQDDPVDLRIPWGLIRYLLEVAVRDNQHMGEMLLGLERITNWIGQCTVYEQLYPEIGLSPTTTRHREALTTFYARILNYLFNAKYYYTKNSSKCQELWVKDGPLGSLKAIEEAGANTLKGASLVEAEYGSQALRKLLDEFKMPIIRIERNPKIIRDRLDDAGRVKILDWLSRVDYEKDHQGAKNDRLEGTCGWLFEKQAFLEWRASSASGILWLHGDRGSGKTRLTSMMVDTLSQIQQIPGCGDALAYFYCKHDAAGPSDPTEVLRSIAKQLSSTRSTPDLHVSLVAAYEANRRSGTKLGIRKCVSLITSLVDINRHTTIVIDAFDDCGGANKQEFIHLLQEIVVKSAGLVKIFVSGGKRGMELKSSIISVGDNNRDDIEHFINTEVVRGITEGRLLLNTVDADLAGLVISTLLEKARGSFLWASLQIKELYDLTDDDVRKRLSILPETLDQTYERIYERVLSQEGSLVKDVLMLVMCSCQPISPSKLFAVVTSEAVSITEAEMGVLLQNCRGLLEVDSVQNAIRFVHPSVREFFDRQTDFDILSINTLAAEFCLSTLINSRNWALENQFPGSASDQEMRESVEYSTLHWITHVQRCSDQSNQKLWDMLKTFLGSFSECGEAYNSWYWRATALKRHQPDRVRDFPIYDVIDRLDSYLAEPLPPSFLALFCGFGEQIKDLWESRSWDTNARTRLAESLLSLASGRGYDWIVNTLVESGADVNVMCGHDGYALQAAAYGGHERVVELLLKRGAEVNTQYGDYENALQAAAYGGHKQVVEKLLDGDAEVNALGGIYGNALQAAAYGGHKDVVGILLKRGAKVNAPGGLYGNALLAAAYRGHKQVVETLLEGGADVNALGVLHGDDRQGSTCEWARQAITYRYALQAAAYAGYEQVVGVLLKNGADINAQGGDHYANALAAAASAGHKQVVETLLDGGADANAQGGYYGNPLQEAARGGHEQVVEKLLRSGAEVNAQGGLYGNALEAAAWNGHEQVVDTLLDGGADVNAQGGFYGNALEAAANRRHEQVVEILLRRGADINAQSSRGGSDTGSALQAAALCGHEQMVEILLKNGAEVNAQGGRFGYALAAAATCGHKKVLEILLKAGADVNAQGGEFGNALQAAASSVEEQEQVVEILLKEGANATAQGGHFGNALQAAAHGGYERVLEILLKRGAEVNTQGGYFGNALQAAATGKHEHMVEILLEKGAVVNAQGGYYGNALQAAAHRGHEQVVEMLLKKGADVNAQGGRYMTALRAAFQGRRMNVLRTLRKNGAVGDMADLFAEHSVQQEPLAGSSSHVV</sequence>
<dbReference type="SUPFAM" id="SSF52540">
    <property type="entry name" value="P-loop containing nucleoside triphosphate hydrolases"/>
    <property type="match status" value="1"/>
</dbReference>
<feature type="repeat" description="ANK" evidence="3">
    <location>
        <begin position="1189"/>
        <end position="1221"/>
    </location>
</feature>
<feature type="compositionally biased region" description="Basic and acidic residues" evidence="4">
    <location>
        <begin position="16"/>
        <end position="25"/>
    </location>
</feature>
<dbReference type="PROSITE" id="PS50088">
    <property type="entry name" value="ANK_REPEAT"/>
    <property type="match status" value="12"/>
</dbReference>
<dbReference type="PROSITE" id="PS50297">
    <property type="entry name" value="ANK_REP_REGION"/>
    <property type="match status" value="9"/>
</dbReference>
<dbReference type="EMBL" id="JBBBZM010000053">
    <property type="protein sequence ID" value="KAL0636300.1"/>
    <property type="molecule type" value="Genomic_DNA"/>
</dbReference>
<dbReference type="InterPro" id="IPR002110">
    <property type="entry name" value="Ankyrin_rpt"/>
</dbReference>
<evidence type="ECO:0000256" key="2">
    <source>
        <dbReference type="ARBA" id="ARBA00023043"/>
    </source>
</evidence>
<dbReference type="Gene3D" id="1.25.40.20">
    <property type="entry name" value="Ankyrin repeat-containing domain"/>
    <property type="match status" value="2"/>
</dbReference>
<feature type="repeat" description="ANK" evidence="3">
    <location>
        <begin position="938"/>
        <end position="967"/>
    </location>
</feature>
<feature type="domain" description="Nephrocystin 3-like N-terminal" evidence="5">
    <location>
        <begin position="332"/>
        <end position="499"/>
    </location>
</feature>
<reference evidence="6 7" key="1">
    <citation type="submission" date="2024-02" db="EMBL/GenBank/DDBJ databases">
        <title>Discinaceae phylogenomics.</title>
        <authorList>
            <person name="Dirks A.C."/>
            <person name="James T.Y."/>
        </authorList>
    </citation>
    <scope>NUCLEOTIDE SEQUENCE [LARGE SCALE GENOMIC DNA]</scope>
    <source>
        <strain evidence="6 7">ACD0624</strain>
    </source>
</reference>
<feature type="repeat" description="ANK" evidence="3">
    <location>
        <begin position="1086"/>
        <end position="1118"/>
    </location>
</feature>
<name>A0ABR3GK31_9PEZI</name>
<evidence type="ECO:0000256" key="4">
    <source>
        <dbReference type="SAM" id="MobiDB-lite"/>
    </source>
</evidence>
<feature type="repeat" description="ANK" evidence="3">
    <location>
        <begin position="1019"/>
        <end position="1051"/>
    </location>
</feature>
<proteinExistence type="predicted"/>
<evidence type="ECO:0000313" key="6">
    <source>
        <dbReference type="EMBL" id="KAL0636300.1"/>
    </source>
</evidence>
<feature type="repeat" description="ANK" evidence="3">
    <location>
        <begin position="869"/>
        <end position="901"/>
    </location>
</feature>
<keyword evidence="1" id="KW-0677">Repeat</keyword>
<dbReference type="SUPFAM" id="SSF48403">
    <property type="entry name" value="Ankyrin repeat"/>
    <property type="match status" value="2"/>
</dbReference>
<dbReference type="SMART" id="SM00248">
    <property type="entry name" value="ANK"/>
    <property type="match status" value="17"/>
</dbReference>
<organism evidence="6 7">
    <name type="scientific">Discina gigas</name>
    <dbReference type="NCBI Taxonomy" id="1032678"/>
    <lineage>
        <taxon>Eukaryota</taxon>
        <taxon>Fungi</taxon>
        <taxon>Dikarya</taxon>
        <taxon>Ascomycota</taxon>
        <taxon>Pezizomycotina</taxon>
        <taxon>Pezizomycetes</taxon>
        <taxon>Pezizales</taxon>
        <taxon>Discinaceae</taxon>
        <taxon>Discina</taxon>
    </lineage>
</organism>
<keyword evidence="2 3" id="KW-0040">ANK repeat</keyword>
<keyword evidence="7" id="KW-1185">Reference proteome</keyword>
<dbReference type="InterPro" id="IPR056884">
    <property type="entry name" value="NPHP3-like_N"/>
</dbReference>
<dbReference type="PANTHER" id="PTHR24189:SF50">
    <property type="entry name" value="ANKYRIN REPEAT AND SOCS BOX PROTEIN 2"/>
    <property type="match status" value="1"/>
</dbReference>
<dbReference type="InterPro" id="IPR036770">
    <property type="entry name" value="Ankyrin_rpt-contain_sf"/>
</dbReference>
<feature type="repeat" description="ANK" evidence="3">
    <location>
        <begin position="1356"/>
        <end position="1388"/>
    </location>
</feature>
<dbReference type="Proteomes" id="UP001447188">
    <property type="component" value="Unassembled WGS sequence"/>
</dbReference>
<feature type="repeat" description="ANK" evidence="3">
    <location>
        <begin position="971"/>
        <end position="1000"/>
    </location>
</feature>
<dbReference type="Pfam" id="PF12796">
    <property type="entry name" value="Ank_2"/>
    <property type="match status" value="5"/>
</dbReference>
<protein>
    <recommendedName>
        <fullName evidence="5">Nephrocystin 3-like N-terminal domain-containing protein</fullName>
    </recommendedName>
</protein>
<dbReference type="Pfam" id="PF00023">
    <property type="entry name" value="Ank"/>
    <property type="match status" value="1"/>
</dbReference>
<accession>A0ABR3GK31</accession>
<evidence type="ECO:0000313" key="7">
    <source>
        <dbReference type="Proteomes" id="UP001447188"/>
    </source>
</evidence>
<dbReference type="InterPro" id="IPR050745">
    <property type="entry name" value="Multifunctional_regulatory"/>
</dbReference>
<gene>
    <name evidence="6" type="ORF">Q9L58_004757</name>
</gene>
<evidence type="ECO:0000256" key="3">
    <source>
        <dbReference type="PROSITE-ProRule" id="PRU00023"/>
    </source>
</evidence>
<feature type="repeat" description="ANK" evidence="3">
    <location>
        <begin position="1122"/>
        <end position="1151"/>
    </location>
</feature>
<feature type="repeat" description="ANK" evidence="3">
    <location>
        <begin position="1226"/>
        <end position="1254"/>
    </location>
</feature>